<dbReference type="PANTHER" id="PTHR42879:SF2">
    <property type="entry name" value="3-OXOACYL-[ACYL-CARRIER-PROTEIN] REDUCTASE FABG"/>
    <property type="match status" value="1"/>
</dbReference>
<proteinExistence type="inferred from homology"/>
<accession>A0A317TA75</accession>
<dbReference type="InterPro" id="IPR002347">
    <property type="entry name" value="SDR_fam"/>
</dbReference>
<sequence length="226" mass="24766">MDLKGKVAVVTGSSSGIGFDLCGLLTQKGCVVYGFSRRRTIVDNKDFTWLRTDVTRQEDIDRSFDTIFSRHDRVDLLVNNAGFGVFGDVETILPETWVRLIATNLTATFLCTRRVVPGMKAVQGGTIVNVSSIAGKKGFRGGSAYCASKFGINGFSQAVMEELRDYGIRVCSVNPGLTDTEFYRGDGVDPEQLMKSQELAALIVSLIELPDAMLPDEIQVRPIKLD</sequence>
<dbReference type="SUPFAM" id="SSF51735">
    <property type="entry name" value="NAD(P)-binding Rossmann-fold domains"/>
    <property type="match status" value="1"/>
</dbReference>
<reference evidence="4" key="1">
    <citation type="submission" date="2017-10" db="EMBL/GenBank/DDBJ databases">
        <authorList>
            <person name="Gaisin V.A."/>
            <person name="Rysina M.S."/>
            <person name="Grouzdev D.S."/>
        </authorList>
    </citation>
    <scope>NUCLEOTIDE SEQUENCE [LARGE SCALE GENOMIC DNA]</scope>
    <source>
        <strain evidence="4">V1</strain>
    </source>
</reference>
<dbReference type="PROSITE" id="PS00061">
    <property type="entry name" value="ADH_SHORT"/>
    <property type="match status" value="1"/>
</dbReference>
<dbReference type="Pfam" id="PF00106">
    <property type="entry name" value="adh_short"/>
    <property type="match status" value="1"/>
</dbReference>
<evidence type="ECO:0000313" key="3">
    <source>
        <dbReference type="EMBL" id="PWW82491.1"/>
    </source>
</evidence>
<dbReference type="OrthoDB" id="9775296at2"/>
<dbReference type="RefSeq" id="WP_110022965.1">
    <property type="nucleotide sequence ID" value="NZ_PDNZ01000003.1"/>
</dbReference>
<dbReference type="GO" id="GO:0032787">
    <property type="term" value="P:monocarboxylic acid metabolic process"/>
    <property type="evidence" value="ECO:0007669"/>
    <property type="project" value="UniProtKB-ARBA"/>
</dbReference>
<protein>
    <submittedName>
        <fullName evidence="3">Short-chain dehydrogenase</fullName>
    </submittedName>
</protein>
<evidence type="ECO:0000313" key="4">
    <source>
        <dbReference type="Proteomes" id="UP000246278"/>
    </source>
</evidence>
<dbReference type="AlphaFoldDB" id="A0A317TA75"/>
<dbReference type="InterPro" id="IPR050259">
    <property type="entry name" value="SDR"/>
</dbReference>
<keyword evidence="4" id="KW-1185">Reference proteome</keyword>
<evidence type="ECO:0000256" key="2">
    <source>
        <dbReference type="RuleBase" id="RU000363"/>
    </source>
</evidence>
<name>A0A317TA75_9CHLB</name>
<dbReference type="InterPro" id="IPR036291">
    <property type="entry name" value="NAD(P)-bd_dom_sf"/>
</dbReference>
<dbReference type="EMBL" id="PDNZ01000003">
    <property type="protein sequence ID" value="PWW82491.1"/>
    <property type="molecule type" value="Genomic_DNA"/>
</dbReference>
<evidence type="ECO:0000256" key="1">
    <source>
        <dbReference type="ARBA" id="ARBA00006484"/>
    </source>
</evidence>
<dbReference type="PRINTS" id="PR00080">
    <property type="entry name" value="SDRFAMILY"/>
</dbReference>
<dbReference type="Proteomes" id="UP000246278">
    <property type="component" value="Unassembled WGS sequence"/>
</dbReference>
<dbReference type="Gene3D" id="3.40.50.720">
    <property type="entry name" value="NAD(P)-binding Rossmann-like Domain"/>
    <property type="match status" value="1"/>
</dbReference>
<comment type="caution">
    <text evidence="3">The sequence shown here is derived from an EMBL/GenBank/DDBJ whole genome shotgun (WGS) entry which is preliminary data.</text>
</comment>
<gene>
    <name evidence="3" type="ORF">CR164_05745</name>
</gene>
<organism evidence="3 4">
    <name type="scientific">Prosthecochloris marina</name>
    <dbReference type="NCBI Taxonomy" id="2017681"/>
    <lineage>
        <taxon>Bacteria</taxon>
        <taxon>Pseudomonadati</taxon>
        <taxon>Chlorobiota</taxon>
        <taxon>Chlorobiia</taxon>
        <taxon>Chlorobiales</taxon>
        <taxon>Chlorobiaceae</taxon>
        <taxon>Prosthecochloris</taxon>
    </lineage>
</organism>
<dbReference type="PANTHER" id="PTHR42879">
    <property type="entry name" value="3-OXOACYL-(ACYL-CARRIER-PROTEIN) REDUCTASE"/>
    <property type="match status" value="1"/>
</dbReference>
<comment type="similarity">
    <text evidence="1 2">Belongs to the short-chain dehydrogenases/reductases (SDR) family.</text>
</comment>
<dbReference type="InterPro" id="IPR020904">
    <property type="entry name" value="Sc_DH/Rdtase_CS"/>
</dbReference>
<dbReference type="PRINTS" id="PR00081">
    <property type="entry name" value="GDHRDH"/>
</dbReference>